<accession>A0ACB8Y8T6</accession>
<dbReference type="EMBL" id="CM042059">
    <property type="protein sequence ID" value="KAI3681099.1"/>
    <property type="molecule type" value="Genomic_DNA"/>
</dbReference>
<evidence type="ECO:0000313" key="1">
    <source>
        <dbReference type="EMBL" id="KAI3681099.1"/>
    </source>
</evidence>
<gene>
    <name evidence="1" type="ORF">L6452_35882</name>
</gene>
<comment type="caution">
    <text evidence="1">The sequence shown here is derived from an EMBL/GenBank/DDBJ whole genome shotgun (WGS) entry which is preliminary data.</text>
</comment>
<reference evidence="1 2" key="2">
    <citation type="journal article" date="2022" name="Mol. Ecol. Resour.">
        <title>The genomes of chicory, endive, great burdock and yacon provide insights into Asteraceae paleo-polyploidization history and plant inulin production.</title>
        <authorList>
            <person name="Fan W."/>
            <person name="Wang S."/>
            <person name="Wang H."/>
            <person name="Wang A."/>
            <person name="Jiang F."/>
            <person name="Liu H."/>
            <person name="Zhao H."/>
            <person name="Xu D."/>
            <person name="Zhang Y."/>
        </authorList>
    </citation>
    <scope>NUCLEOTIDE SEQUENCE [LARGE SCALE GENOMIC DNA]</scope>
    <source>
        <strain evidence="2">cv. Niubang</strain>
    </source>
</reference>
<name>A0ACB8Y8T6_ARCLA</name>
<protein>
    <submittedName>
        <fullName evidence="1">Uncharacterized protein</fullName>
    </submittedName>
</protein>
<evidence type="ECO:0000313" key="2">
    <source>
        <dbReference type="Proteomes" id="UP001055879"/>
    </source>
</evidence>
<reference evidence="2" key="1">
    <citation type="journal article" date="2022" name="Mol. Ecol. Resour.">
        <title>The genomes of chicory, endive, great burdock and yacon provide insights into Asteraceae palaeo-polyploidization history and plant inulin production.</title>
        <authorList>
            <person name="Fan W."/>
            <person name="Wang S."/>
            <person name="Wang H."/>
            <person name="Wang A."/>
            <person name="Jiang F."/>
            <person name="Liu H."/>
            <person name="Zhao H."/>
            <person name="Xu D."/>
            <person name="Zhang Y."/>
        </authorList>
    </citation>
    <scope>NUCLEOTIDE SEQUENCE [LARGE SCALE GENOMIC DNA]</scope>
    <source>
        <strain evidence="2">cv. Niubang</strain>
    </source>
</reference>
<sequence>MEDNQTFSVVALREGKNVIGCRSVFKVKDGADGKVERLEARLVAKGFQQHEGLDYSDTFSPVSKMLTIKTVLAIAAIESWDLIQLDVNNVFLNCVLNEEV</sequence>
<dbReference type="Proteomes" id="UP001055879">
    <property type="component" value="Linkage Group LG13"/>
</dbReference>
<proteinExistence type="predicted"/>
<organism evidence="1 2">
    <name type="scientific">Arctium lappa</name>
    <name type="common">Greater burdock</name>
    <name type="synonym">Lappa major</name>
    <dbReference type="NCBI Taxonomy" id="4217"/>
    <lineage>
        <taxon>Eukaryota</taxon>
        <taxon>Viridiplantae</taxon>
        <taxon>Streptophyta</taxon>
        <taxon>Embryophyta</taxon>
        <taxon>Tracheophyta</taxon>
        <taxon>Spermatophyta</taxon>
        <taxon>Magnoliopsida</taxon>
        <taxon>eudicotyledons</taxon>
        <taxon>Gunneridae</taxon>
        <taxon>Pentapetalae</taxon>
        <taxon>asterids</taxon>
        <taxon>campanulids</taxon>
        <taxon>Asterales</taxon>
        <taxon>Asteraceae</taxon>
        <taxon>Carduoideae</taxon>
        <taxon>Cardueae</taxon>
        <taxon>Arctiinae</taxon>
        <taxon>Arctium</taxon>
    </lineage>
</organism>
<keyword evidence="2" id="KW-1185">Reference proteome</keyword>